<proteinExistence type="predicted"/>
<dbReference type="EMBL" id="KB822697">
    <property type="protein sequence ID" value="ETI28857.1"/>
    <property type="molecule type" value="Genomic_DNA"/>
</dbReference>
<feature type="region of interest" description="Disordered" evidence="1">
    <location>
        <begin position="1"/>
        <end position="61"/>
    </location>
</feature>
<dbReference type="GeneID" id="19979802"/>
<organism evidence="2 3">
    <name type="scientific">Cladophialophora carrionii CBS 160.54</name>
    <dbReference type="NCBI Taxonomy" id="1279043"/>
    <lineage>
        <taxon>Eukaryota</taxon>
        <taxon>Fungi</taxon>
        <taxon>Dikarya</taxon>
        <taxon>Ascomycota</taxon>
        <taxon>Pezizomycotina</taxon>
        <taxon>Eurotiomycetes</taxon>
        <taxon>Chaetothyriomycetidae</taxon>
        <taxon>Chaetothyriales</taxon>
        <taxon>Herpotrichiellaceae</taxon>
        <taxon>Cladophialophora</taxon>
    </lineage>
</organism>
<protein>
    <submittedName>
        <fullName evidence="2">Uncharacterized protein</fullName>
    </submittedName>
</protein>
<gene>
    <name evidence="2" type="ORF">G647_01309</name>
</gene>
<dbReference type="AlphaFoldDB" id="V9DSE8"/>
<feature type="compositionally biased region" description="Polar residues" evidence="1">
    <location>
        <begin position="7"/>
        <end position="23"/>
    </location>
</feature>
<dbReference type="HOGENOM" id="CLU_428258_0_0_1"/>
<evidence type="ECO:0000256" key="1">
    <source>
        <dbReference type="SAM" id="MobiDB-lite"/>
    </source>
</evidence>
<feature type="region of interest" description="Disordered" evidence="1">
    <location>
        <begin position="509"/>
        <end position="545"/>
    </location>
</feature>
<feature type="region of interest" description="Disordered" evidence="1">
    <location>
        <begin position="275"/>
        <end position="319"/>
    </location>
</feature>
<feature type="region of interest" description="Disordered" evidence="1">
    <location>
        <begin position="569"/>
        <end position="604"/>
    </location>
</feature>
<feature type="compositionally biased region" description="Polar residues" evidence="1">
    <location>
        <begin position="35"/>
        <end position="47"/>
    </location>
</feature>
<dbReference type="OrthoDB" id="5865767at2759"/>
<reference evidence="2 3" key="1">
    <citation type="submission" date="2013-03" db="EMBL/GenBank/DDBJ databases">
        <title>The Genome Sequence of Cladophialophora carrionii CBS 160.54.</title>
        <authorList>
            <consortium name="The Broad Institute Genomics Platform"/>
            <person name="Cuomo C."/>
            <person name="de Hoog S."/>
            <person name="Gorbushina A."/>
            <person name="Walker B."/>
            <person name="Young S.K."/>
            <person name="Zeng Q."/>
            <person name="Gargeya S."/>
            <person name="Fitzgerald M."/>
            <person name="Haas B."/>
            <person name="Abouelleil A."/>
            <person name="Allen A.W."/>
            <person name="Alvarado L."/>
            <person name="Arachchi H.M."/>
            <person name="Berlin A.M."/>
            <person name="Chapman S.B."/>
            <person name="Gainer-Dewar J."/>
            <person name="Goldberg J."/>
            <person name="Griggs A."/>
            <person name="Gujja S."/>
            <person name="Hansen M."/>
            <person name="Howarth C."/>
            <person name="Imamovic A."/>
            <person name="Ireland A."/>
            <person name="Larimer J."/>
            <person name="McCowan C."/>
            <person name="Murphy C."/>
            <person name="Pearson M."/>
            <person name="Poon T.W."/>
            <person name="Priest M."/>
            <person name="Roberts A."/>
            <person name="Saif S."/>
            <person name="Shea T."/>
            <person name="Sisk P."/>
            <person name="Sykes S."/>
            <person name="Wortman J."/>
            <person name="Nusbaum C."/>
            <person name="Birren B."/>
        </authorList>
    </citation>
    <scope>NUCLEOTIDE SEQUENCE [LARGE SCALE GENOMIC DNA]</scope>
    <source>
        <strain evidence="2 3">CBS 160.54</strain>
    </source>
</reference>
<dbReference type="Proteomes" id="UP000030678">
    <property type="component" value="Unassembled WGS sequence"/>
</dbReference>
<dbReference type="RefSeq" id="XP_008722931.1">
    <property type="nucleotide sequence ID" value="XM_008724709.1"/>
</dbReference>
<evidence type="ECO:0000313" key="2">
    <source>
        <dbReference type="EMBL" id="ETI28857.1"/>
    </source>
</evidence>
<evidence type="ECO:0000313" key="3">
    <source>
        <dbReference type="Proteomes" id="UP000030678"/>
    </source>
</evidence>
<name>V9DSE8_9EURO</name>
<sequence>MGGVPPESTTGPQPAPISTSRGDTSAAFDGAAAPSTDSGYGSASLTPQPLEKTPKPCDVDGGGSAGRVLFIPAGSGNLKEFNKPVDAATIARFRDVLERVETPLLRHLEKRSVKREPMALRLMVLGRTEETAKAWIVVLCHETGAKRARKYFEQQHAKDVIRPKDSSIPSFDVLVVGQSPKTRGAAIEVYRGDPGAFPALSTTLCGAPIKLVNDTEYQLGTCGGLIKLTSHNGDYALYGMTARHLTDRLEGIDLPDSAAIADDSDRDSDHWALEDEDEDEDLGDPGNPFDASGPPVLGPACGLDERPLSGDPSPGPESWNRIGQIIAPNVTESPRNPQDCDCALIRIEDQHELYPNLLGGLIGDRHYRAGDFKVGAVDLMDSATLSVVMNSGVQGIQSGVMSSLPCRVWLCYGRDFVDVYTLNLENGAEIRDGDSGSWILNPSRLEVYGHVVASDIFGAGYVIPMTRSLEDIRQIFDMASVELPTLVDVACKALSTDSLDDEYADSAVLASSSRTPNRPVKDDFEAEEAPDVKPPFSSPTAADHPTIAATVYSPQDSGYVSYQPSARASLRTMPCSRRGTPKAPRMGTKRESKPSTTTDDPEDLLGLRAYFEFDDDDTYDSIFEDMINPEDPGQTPT</sequence>
<dbReference type="VEuPathDB" id="FungiDB:G647_01309"/>
<accession>V9DSE8</accession>